<dbReference type="InterPro" id="IPR007014">
    <property type="entry name" value="FUN14"/>
</dbReference>
<evidence type="ECO:0000256" key="1">
    <source>
        <dbReference type="ARBA" id="ARBA00004374"/>
    </source>
</evidence>
<dbReference type="EnsemblMetazoa" id="XM_030982228">
    <property type="protein sequence ID" value="XP_030838088"/>
    <property type="gene ID" value="LOC100892413"/>
</dbReference>
<proteinExistence type="inferred from homology"/>
<evidence type="ECO:0000313" key="6">
    <source>
        <dbReference type="EnsemblMetazoa" id="XP_030838088"/>
    </source>
</evidence>
<dbReference type="GeneID" id="100892413"/>
<evidence type="ECO:0000256" key="5">
    <source>
        <dbReference type="ARBA" id="ARBA00023136"/>
    </source>
</evidence>
<dbReference type="GO" id="GO:0005741">
    <property type="term" value="C:mitochondrial outer membrane"/>
    <property type="evidence" value="ECO:0000318"/>
    <property type="project" value="GO_Central"/>
</dbReference>
<keyword evidence="5" id="KW-0472">Membrane</keyword>
<evidence type="ECO:0008006" key="8">
    <source>
        <dbReference type="Google" id="ProtNLM"/>
    </source>
</evidence>
<keyword evidence="3" id="KW-0812">Transmembrane</keyword>
<evidence type="ECO:0000256" key="3">
    <source>
        <dbReference type="ARBA" id="ARBA00022692"/>
    </source>
</evidence>
<dbReference type="Pfam" id="PF04930">
    <property type="entry name" value="FUN14"/>
    <property type="match status" value="1"/>
</dbReference>
<protein>
    <recommendedName>
        <fullName evidence="8">FUN14 domain-containing protein 1</fullName>
    </recommendedName>
</protein>
<dbReference type="InParanoid" id="A0A7M7NL48"/>
<comment type="similarity">
    <text evidence="2">Belongs to the FUN14 family.</text>
</comment>
<dbReference type="KEGG" id="spu:100892413"/>
<evidence type="ECO:0000256" key="4">
    <source>
        <dbReference type="ARBA" id="ARBA00022989"/>
    </source>
</evidence>
<sequence>MDIGLKMATAVSKSTSDNAAATNDADDNFEILELAEAGKNWLERALDGELSKKSVPVQLAMGGTSGWVAGYLFQKVSKAAATAVGGGFMLVLVGHHTGYLKVNWKQFEKDISKTQQTAAKEVEKRYPAIQSTLNKGKDFCQEECDDLQWFRSRIPPWDGYVTNDIELFQWTSHLSCDSHQL</sequence>
<comment type="subcellular location">
    <subcellularLocation>
        <location evidence="1">Mitochondrion outer membrane</location>
        <topology evidence="1">Multi-pass membrane protein</topology>
    </subcellularLocation>
</comment>
<name>A0A7M7NL48_STRPU</name>
<dbReference type="OrthoDB" id="163794at2759"/>
<dbReference type="GO" id="GO:0000422">
    <property type="term" value="P:autophagy of mitochondrion"/>
    <property type="evidence" value="ECO:0000318"/>
    <property type="project" value="GO_Central"/>
</dbReference>
<dbReference type="RefSeq" id="XP_030838088.1">
    <property type="nucleotide sequence ID" value="XM_030982228.1"/>
</dbReference>
<dbReference type="PANTHER" id="PTHR21346:SF0">
    <property type="entry name" value="RE45833P"/>
    <property type="match status" value="1"/>
</dbReference>
<dbReference type="PANTHER" id="PTHR21346">
    <property type="entry name" value="FUN14 DOMAIN CONTAINING"/>
    <property type="match status" value="1"/>
</dbReference>
<reference evidence="6" key="2">
    <citation type="submission" date="2021-01" db="UniProtKB">
        <authorList>
            <consortium name="EnsemblMetazoa"/>
        </authorList>
    </citation>
    <scope>IDENTIFICATION</scope>
</reference>
<evidence type="ECO:0000313" key="7">
    <source>
        <dbReference type="Proteomes" id="UP000007110"/>
    </source>
</evidence>
<dbReference type="FunCoup" id="A0A7M7NL48">
    <property type="interactions" value="341"/>
</dbReference>
<reference evidence="7" key="1">
    <citation type="submission" date="2015-02" db="EMBL/GenBank/DDBJ databases">
        <title>Genome sequencing for Strongylocentrotus purpuratus.</title>
        <authorList>
            <person name="Murali S."/>
            <person name="Liu Y."/>
            <person name="Vee V."/>
            <person name="English A."/>
            <person name="Wang M."/>
            <person name="Skinner E."/>
            <person name="Han Y."/>
            <person name="Muzny D.M."/>
            <person name="Worley K.C."/>
            <person name="Gibbs R.A."/>
        </authorList>
    </citation>
    <scope>NUCLEOTIDE SEQUENCE</scope>
</reference>
<keyword evidence="4" id="KW-1133">Transmembrane helix</keyword>
<dbReference type="AlphaFoldDB" id="A0A7M7NL48"/>
<organism evidence="6 7">
    <name type="scientific">Strongylocentrotus purpuratus</name>
    <name type="common">Purple sea urchin</name>
    <dbReference type="NCBI Taxonomy" id="7668"/>
    <lineage>
        <taxon>Eukaryota</taxon>
        <taxon>Metazoa</taxon>
        <taxon>Echinodermata</taxon>
        <taxon>Eleutherozoa</taxon>
        <taxon>Echinozoa</taxon>
        <taxon>Echinoidea</taxon>
        <taxon>Euechinoidea</taxon>
        <taxon>Echinacea</taxon>
        <taxon>Camarodonta</taxon>
        <taxon>Echinidea</taxon>
        <taxon>Strongylocentrotidae</taxon>
        <taxon>Strongylocentrotus</taxon>
    </lineage>
</organism>
<dbReference type="Proteomes" id="UP000007110">
    <property type="component" value="Unassembled WGS sequence"/>
</dbReference>
<keyword evidence="7" id="KW-1185">Reference proteome</keyword>
<accession>A0A7M7NL48</accession>
<evidence type="ECO:0000256" key="2">
    <source>
        <dbReference type="ARBA" id="ARBA00009160"/>
    </source>
</evidence>